<evidence type="ECO:0008006" key="3">
    <source>
        <dbReference type="Google" id="ProtNLM"/>
    </source>
</evidence>
<evidence type="ECO:0000313" key="1">
    <source>
        <dbReference type="EMBL" id="MVT40418.1"/>
    </source>
</evidence>
<sequence length="115" mass="13790">MNYIRHMRNFYSLVEKDKRLKPWHITLYIALFNTWDKYHFPPLFEISRDPLMNGSHIGNKNTFAKTLKQLHEYGYIIYQPELRKGYYPTVILFGLNDHEILENQLNLSPESSICP</sequence>
<name>A0A6N8J762_9BACT</name>
<organism evidence="1 2">
    <name type="scientific">Chitinophaga oryziterrae</name>
    <dbReference type="NCBI Taxonomy" id="1031224"/>
    <lineage>
        <taxon>Bacteria</taxon>
        <taxon>Pseudomonadati</taxon>
        <taxon>Bacteroidota</taxon>
        <taxon>Chitinophagia</taxon>
        <taxon>Chitinophagales</taxon>
        <taxon>Chitinophagaceae</taxon>
        <taxon>Chitinophaga</taxon>
    </lineage>
</organism>
<comment type="caution">
    <text evidence="1">The sequence shown here is derived from an EMBL/GenBank/DDBJ whole genome shotgun (WGS) entry which is preliminary data.</text>
</comment>
<keyword evidence="2" id="KW-1185">Reference proteome</keyword>
<protein>
    <recommendedName>
        <fullName evidence="3">Helix-turn-helix domain-containing protein</fullName>
    </recommendedName>
</protein>
<dbReference type="OrthoDB" id="1442826at2"/>
<dbReference type="EMBL" id="WRXO01000001">
    <property type="protein sequence ID" value="MVT40418.1"/>
    <property type="molecule type" value="Genomic_DNA"/>
</dbReference>
<dbReference type="RefSeq" id="WP_157299047.1">
    <property type="nucleotide sequence ID" value="NZ_BAAAZB010000005.1"/>
</dbReference>
<accession>A0A6N8J762</accession>
<evidence type="ECO:0000313" key="2">
    <source>
        <dbReference type="Proteomes" id="UP000468388"/>
    </source>
</evidence>
<dbReference type="Proteomes" id="UP000468388">
    <property type="component" value="Unassembled WGS sequence"/>
</dbReference>
<reference evidence="1 2" key="1">
    <citation type="submission" date="2019-12" db="EMBL/GenBank/DDBJ databases">
        <title>The draft genomic sequence of strain Chitinophaga oryziterrae JCM 16595.</title>
        <authorList>
            <person name="Zhang X."/>
        </authorList>
    </citation>
    <scope>NUCLEOTIDE SEQUENCE [LARGE SCALE GENOMIC DNA]</scope>
    <source>
        <strain evidence="1 2">JCM 16595</strain>
    </source>
</reference>
<gene>
    <name evidence="1" type="ORF">GO495_07475</name>
</gene>
<proteinExistence type="predicted"/>
<dbReference type="AlphaFoldDB" id="A0A6N8J762"/>